<reference evidence="2 3" key="1">
    <citation type="submission" date="2015-04" db="EMBL/GenBank/DDBJ databases">
        <title>Complete genome of flavobacterium.</title>
        <authorList>
            <person name="Kwon Y.M."/>
            <person name="Kim S.-J."/>
        </authorList>
    </citation>
    <scope>NUCLEOTIDE SEQUENCE [LARGE SCALE GENOMIC DNA]</scope>
    <source>
        <strain evidence="2 3">DK169</strain>
    </source>
</reference>
<evidence type="ECO:0000313" key="3">
    <source>
        <dbReference type="Proteomes" id="UP000050827"/>
    </source>
</evidence>
<feature type="region of interest" description="Disordered" evidence="1">
    <location>
        <begin position="1"/>
        <end position="36"/>
    </location>
</feature>
<proteinExistence type="predicted"/>
<dbReference type="STRING" id="346185.AAY42_10170"/>
<dbReference type="Pfam" id="PF11363">
    <property type="entry name" value="DUF3164"/>
    <property type="match status" value="1"/>
</dbReference>
<name>A0A0Q1BI27_9FLAO</name>
<evidence type="ECO:0000256" key="1">
    <source>
        <dbReference type="SAM" id="MobiDB-lite"/>
    </source>
</evidence>
<gene>
    <name evidence="2" type="ORF">AAY42_10170</name>
</gene>
<sequence>MKKNENQEPTIEELEEMLAKKKADKRNAQERERKRYEKEKDYVANNIFSLAKQASEFMADVKKTCGVEMNKMAAELENYGKFPVKSKGGFSIDNAAKTVRITRTRDTQPHWDERSEKGAQLIKDFLADSIKKKDKDGYEMLMELLTKNEAGQLEYSRVMVILQSEDRFSDARWHEGIKLLKESYSIHMKGFGYRFKFKNANGNWETLDMNFSSL</sequence>
<evidence type="ECO:0000313" key="2">
    <source>
        <dbReference type="EMBL" id="KQC30202.1"/>
    </source>
</evidence>
<organism evidence="2 3">
    <name type="scientific">Flagellimonas eckloniae</name>
    <dbReference type="NCBI Taxonomy" id="346185"/>
    <lineage>
        <taxon>Bacteria</taxon>
        <taxon>Pseudomonadati</taxon>
        <taxon>Bacteroidota</taxon>
        <taxon>Flavobacteriia</taxon>
        <taxon>Flavobacteriales</taxon>
        <taxon>Flavobacteriaceae</taxon>
        <taxon>Flagellimonas</taxon>
    </lineage>
</organism>
<keyword evidence="3" id="KW-1185">Reference proteome</keyword>
<dbReference type="Proteomes" id="UP000050827">
    <property type="component" value="Unassembled WGS sequence"/>
</dbReference>
<dbReference type="AlphaFoldDB" id="A0A0Q1BI27"/>
<evidence type="ECO:0008006" key="4">
    <source>
        <dbReference type="Google" id="ProtNLM"/>
    </source>
</evidence>
<dbReference type="EMBL" id="LCTZ01000002">
    <property type="protein sequence ID" value="KQC30202.1"/>
    <property type="molecule type" value="Genomic_DNA"/>
</dbReference>
<dbReference type="OrthoDB" id="670235at2"/>
<dbReference type="RefSeq" id="WP_055394818.1">
    <property type="nucleotide sequence ID" value="NZ_LCTZ01000002.1"/>
</dbReference>
<feature type="compositionally biased region" description="Basic and acidic residues" evidence="1">
    <location>
        <begin position="17"/>
        <end position="36"/>
    </location>
</feature>
<dbReference type="InterPro" id="IPR021505">
    <property type="entry name" value="Phage_B3_Orf6"/>
</dbReference>
<protein>
    <recommendedName>
        <fullName evidence="4">DUF3164 family protein</fullName>
    </recommendedName>
</protein>
<comment type="caution">
    <text evidence="2">The sequence shown here is derived from an EMBL/GenBank/DDBJ whole genome shotgun (WGS) entry which is preliminary data.</text>
</comment>
<accession>A0A0Q1BI27</accession>